<keyword evidence="3" id="KW-0862">Zinc</keyword>
<keyword evidence="1" id="KW-0479">Metal-binding</keyword>
<dbReference type="SUPFAM" id="SSF57716">
    <property type="entry name" value="Glucocorticoid receptor-like (DNA-binding domain)"/>
    <property type="match status" value="1"/>
</dbReference>
<dbReference type="GO" id="GO:0003677">
    <property type="term" value="F:DNA binding"/>
    <property type="evidence" value="ECO:0007669"/>
    <property type="project" value="UniProtKB-UniRule"/>
</dbReference>
<keyword evidence="4 5" id="KW-0238">DNA-binding</keyword>
<evidence type="ECO:0000256" key="1">
    <source>
        <dbReference type="ARBA" id="ARBA00022723"/>
    </source>
</evidence>
<name>A0A7J6C9B9_9TELE</name>
<gene>
    <name evidence="7" type="ORF">G5714_014894</name>
</gene>
<evidence type="ECO:0000256" key="3">
    <source>
        <dbReference type="ARBA" id="ARBA00022833"/>
    </source>
</evidence>
<dbReference type="Pfam" id="PF05485">
    <property type="entry name" value="THAP"/>
    <property type="match status" value="1"/>
</dbReference>
<keyword evidence="8" id="KW-1185">Reference proteome</keyword>
<dbReference type="PROSITE" id="PS50950">
    <property type="entry name" value="ZF_THAP"/>
    <property type="match status" value="1"/>
</dbReference>
<keyword evidence="2 5" id="KW-0863">Zinc-finger</keyword>
<protein>
    <recommendedName>
        <fullName evidence="6">THAP-type domain-containing protein</fullName>
    </recommendedName>
</protein>
<comment type="caution">
    <text evidence="7">The sequence shown here is derived from an EMBL/GenBank/DDBJ whole genome shotgun (WGS) entry which is preliminary data.</text>
</comment>
<feature type="domain" description="THAP-type" evidence="6">
    <location>
        <begin position="1"/>
        <end position="97"/>
    </location>
</feature>
<proteinExistence type="predicted"/>
<evidence type="ECO:0000313" key="8">
    <source>
        <dbReference type="Proteomes" id="UP000579812"/>
    </source>
</evidence>
<evidence type="ECO:0000313" key="7">
    <source>
        <dbReference type="EMBL" id="KAF4103907.1"/>
    </source>
</evidence>
<dbReference type="GO" id="GO:0008270">
    <property type="term" value="F:zinc ion binding"/>
    <property type="evidence" value="ECO:0007669"/>
    <property type="project" value="UniProtKB-KW"/>
</dbReference>
<sequence length="149" mass="17465">MSLRSSGTTCAVRGCHNNRTKLNLWLKQECYDHKPLTKSQCSCPQWFSFYRLPTAEQDRRIWLRNLYLKKPPKTLYVCSFHFVDKKPTAENPYPTLWLGYYRPPEKKRRTLQRKDTSTVYTDEFGGTSSEAVSYRDAQIRDGSNTGRPT</sequence>
<evidence type="ECO:0000259" key="6">
    <source>
        <dbReference type="PROSITE" id="PS50950"/>
    </source>
</evidence>
<dbReference type="OrthoDB" id="10009406at2759"/>
<evidence type="ECO:0000256" key="4">
    <source>
        <dbReference type="ARBA" id="ARBA00023125"/>
    </source>
</evidence>
<accession>A0A7J6C9B9</accession>
<dbReference type="EMBL" id="JAAMOB010000015">
    <property type="protein sequence ID" value="KAF4103907.1"/>
    <property type="molecule type" value="Genomic_DNA"/>
</dbReference>
<dbReference type="Proteomes" id="UP000579812">
    <property type="component" value="Unassembled WGS sequence"/>
</dbReference>
<organism evidence="7 8">
    <name type="scientific">Onychostoma macrolepis</name>
    <dbReference type="NCBI Taxonomy" id="369639"/>
    <lineage>
        <taxon>Eukaryota</taxon>
        <taxon>Metazoa</taxon>
        <taxon>Chordata</taxon>
        <taxon>Craniata</taxon>
        <taxon>Vertebrata</taxon>
        <taxon>Euteleostomi</taxon>
        <taxon>Actinopterygii</taxon>
        <taxon>Neopterygii</taxon>
        <taxon>Teleostei</taxon>
        <taxon>Ostariophysi</taxon>
        <taxon>Cypriniformes</taxon>
        <taxon>Cyprinidae</taxon>
        <taxon>Acrossocheilinae</taxon>
        <taxon>Onychostoma</taxon>
    </lineage>
</organism>
<evidence type="ECO:0000256" key="2">
    <source>
        <dbReference type="ARBA" id="ARBA00022771"/>
    </source>
</evidence>
<reference evidence="7 8" key="1">
    <citation type="submission" date="2020-04" db="EMBL/GenBank/DDBJ databases">
        <title>Chromosome-level genome assembly of a cyprinid fish Onychostoma macrolepis by integration of Nanopore Sequencing, Bionano and Hi-C technology.</title>
        <authorList>
            <person name="Wang D."/>
        </authorList>
    </citation>
    <scope>NUCLEOTIDE SEQUENCE [LARGE SCALE GENOMIC DNA]</scope>
    <source>
        <strain evidence="7">SWU-2019</strain>
        <tissue evidence="7">Muscle</tissue>
    </source>
</reference>
<dbReference type="InterPro" id="IPR006612">
    <property type="entry name" value="THAP_Znf"/>
</dbReference>
<evidence type="ECO:0000256" key="5">
    <source>
        <dbReference type="PROSITE-ProRule" id="PRU00309"/>
    </source>
</evidence>
<dbReference type="AlphaFoldDB" id="A0A7J6C9B9"/>